<reference evidence="1 2" key="1">
    <citation type="submission" date="2018-11" db="EMBL/GenBank/DDBJ databases">
        <title>Schleiferia aggregans sp. nov., a moderately thermophilic heterotrophic bacterium isolated from microbial mats at a terrestrial hot spring.</title>
        <authorList>
            <person name="Iino T."/>
            <person name="Ohkuma M."/>
            <person name="Haruta S."/>
        </authorList>
    </citation>
    <scope>NUCLEOTIDE SEQUENCE [LARGE SCALE GENOMIC DNA]</scope>
    <source>
        <strain evidence="1 2">LA</strain>
    </source>
</reference>
<gene>
    <name evidence="1" type="ORF">JCM31826_01350</name>
</gene>
<dbReference type="SUPFAM" id="SSF69279">
    <property type="entry name" value="Phage tail proteins"/>
    <property type="match status" value="1"/>
</dbReference>
<protein>
    <recommendedName>
        <fullName evidence="3">Phage late control gene D protein (GPD)</fullName>
    </recommendedName>
</protein>
<comment type="caution">
    <text evidence="1">The sequence shown here is derived from an EMBL/GenBank/DDBJ whole genome shotgun (WGS) entry which is preliminary data.</text>
</comment>
<organism evidence="1 2">
    <name type="scientific">Thermaurantimonas aggregans</name>
    <dbReference type="NCBI Taxonomy" id="2173829"/>
    <lineage>
        <taxon>Bacteria</taxon>
        <taxon>Pseudomonadati</taxon>
        <taxon>Bacteroidota</taxon>
        <taxon>Flavobacteriia</taxon>
        <taxon>Flavobacteriales</taxon>
        <taxon>Schleiferiaceae</taxon>
        <taxon>Thermaurantimonas</taxon>
    </lineage>
</organism>
<proteinExistence type="predicted"/>
<keyword evidence="2" id="KW-1185">Reference proteome</keyword>
<dbReference type="AlphaFoldDB" id="A0A401XI16"/>
<name>A0A401XI16_9FLAO</name>
<evidence type="ECO:0000313" key="2">
    <source>
        <dbReference type="Proteomes" id="UP000286715"/>
    </source>
</evidence>
<accession>A0A401XI16</accession>
<dbReference type="Proteomes" id="UP000286715">
    <property type="component" value="Unassembled WGS sequence"/>
</dbReference>
<dbReference type="EMBL" id="BHZE01000001">
    <property type="protein sequence ID" value="GCD76653.1"/>
    <property type="molecule type" value="Genomic_DNA"/>
</dbReference>
<evidence type="ECO:0008006" key="3">
    <source>
        <dbReference type="Google" id="ProtNLM"/>
    </source>
</evidence>
<evidence type="ECO:0000313" key="1">
    <source>
        <dbReference type="EMBL" id="GCD76653.1"/>
    </source>
</evidence>
<sequence length="321" mass="37402">MLLMQHKILIAGKQLKNLERLTIINSVDAPLSAAEIVIPYKTIRRPFTVLHQSNSDLSLIKKGAGVEIHLGYNNKLKLEFEGYITHVDKDNTSITVQCEDKFFEYKKNIADKIFTNTSIETIINYIHQQLKLRRPYSIDIDIKYSKFSIIQQTAYDVLKRLAEETHLQIFIKNDHLYITPKMLKKFNLIKYHTEKNIEKIEFEKTNLSEHKVEIIIETKNKQGQTIQYTYGERGGDKIYLKIQGIENQKDLKKIAEQAYNNTKINYQKKCKIIGWLQPYTSPGDVVELKGTEINDGLYYCQKVEVHYGETGGMRNLYCVEI</sequence>